<protein>
    <submittedName>
        <fullName evidence="1">Uncharacterized protein</fullName>
    </submittedName>
</protein>
<name>A0ACC3B5J6_9EURO</name>
<organism evidence="1 2">
    <name type="scientific">Aspergillus melleus</name>
    <dbReference type="NCBI Taxonomy" id="138277"/>
    <lineage>
        <taxon>Eukaryota</taxon>
        <taxon>Fungi</taxon>
        <taxon>Dikarya</taxon>
        <taxon>Ascomycota</taxon>
        <taxon>Pezizomycotina</taxon>
        <taxon>Eurotiomycetes</taxon>
        <taxon>Eurotiomycetidae</taxon>
        <taxon>Eurotiales</taxon>
        <taxon>Aspergillaceae</taxon>
        <taxon>Aspergillus</taxon>
        <taxon>Aspergillus subgen. Circumdati</taxon>
    </lineage>
</organism>
<proteinExistence type="predicted"/>
<evidence type="ECO:0000313" key="1">
    <source>
        <dbReference type="EMBL" id="KAK1145540.1"/>
    </source>
</evidence>
<gene>
    <name evidence="1" type="ORF">N8T08_004098</name>
</gene>
<dbReference type="Proteomes" id="UP001177260">
    <property type="component" value="Unassembled WGS sequence"/>
</dbReference>
<dbReference type="EMBL" id="JAOPJF010000023">
    <property type="protein sequence ID" value="KAK1145540.1"/>
    <property type="molecule type" value="Genomic_DNA"/>
</dbReference>
<keyword evidence="2" id="KW-1185">Reference proteome</keyword>
<accession>A0ACC3B5J6</accession>
<sequence>MALRRPHQKSRHGCRTCKRRRVKCDEARPICSNCEHRKETCDYDTDSSLIWASDRKLRRRSQRRTESLEPSLPEQSNSASATFDLLNRFGADDDPTVPSTTLNMNQLELILQWNNDTHRFFPRNEETRHIWRDLIIEEAFKTPFLMHGVLAVSALQISLCKDEHQRAFWLGIAAAHKGQALPPFLANFSDINAVNAKAMLGFASLVVAFAFGSALTGRSDPEKPSLDALNDVFILCRGVQEITSTASPFLRESNFAPLFDLSRPVVNIPSSTAEALDRLASMNTTSWLGEQHDTATYARVIQALRDLLPYTYLEPTSMTLAAGWAIRSPPAYLNDLQNREPFALVTHAHYCAFLHIARENCFIQFWGSAVLRDIWHILDSNWKQHIDWPIHNVFGPGHIL</sequence>
<evidence type="ECO:0000313" key="2">
    <source>
        <dbReference type="Proteomes" id="UP001177260"/>
    </source>
</evidence>
<comment type="caution">
    <text evidence="1">The sequence shown here is derived from an EMBL/GenBank/DDBJ whole genome shotgun (WGS) entry which is preliminary data.</text>
</comment>
<reference evidence="1 2" key="1">
    <citation type="journal article" date="2023" name="ACS Omega">
        <title>Identification of the Neoaspergillic Acid Biosynthesis Gene Cluster by Establishing an In Vitro CRISPR-Ribonucleoprotein Genetic System in Aspergillus melleus.</title>
        <authorList>
            <person name="Yuan B."/>
            <person name="Grau M.F."/>
            <person name="Murata R.M."/>
            <person name="Torok T."/>
            <person name="Venkateswaran K."/>
            <person name="Stajich J.E."/>
            <person name="Wang C.C.C."/>
        </authorList>
    </citation>
    <scope>NUCLEOTIDE SEQUENCE [LARGE SCALE GENOMIC DNA]</scope>
    <source>
        <strain evidence="1 2">IMV 1140</strain>
    </source>
</reference>